<dbReference type="PANTHER" id="PTHR24148">
    <property type="entry name" value="ANKYRIN REPEAT DOMAIN-CONTAINING PROTEIN 39 HOMOLOG-RELATED"/>
    <property type="match status" value="1"/>
</dbReference>
<name>A0A4Z1H4X5_9HELO</name>
<dbReference type="Pfam" id="PF06985">
    <property type="entry name" value="HET"/>
    <property type="match status" value="1"/>
</dbReference>
<evidence type="ECO:0000259" key="1">
    <source>
        <dbReference type="Pfam" id="PF06985"/>
    </source>
</evidence>
<evidence type="ECO:0000313" key="2">
    <source>
        <dbReference type="EMBL" id="TGO43539.1"/>
    </source>
</evidence>
<dbReference type="AlphaFoldDB" id="A0A4Z1H4X5"/>
<gene>
    <name evidence="2" type="ORF">BOTNAR_2699g00010</name>
</gene>
<evidence type="ECO:0000313" key="3">
    <source>
        <dbReference type="Proteomes" id="UP000297452"/>
    </source>
</evidence>
<accession>A0A4Z1H4X5</accession>
<feature type="domain" description="Heterokaryon incompatibility" evidence="1">
    <location>
        <begin position="2"/>
        <end position="140"/>
    </location>
</feature>
<dbReference type="InterPro" id="IPR010730">
    <property type="entry name" value="HET"/>
</dbReference>
<protein>
    <recommendedName>
        <fullName evidence="1">Heterokaryon incompatibility domain-containing protein</fullName>
    </recommendedName>
</protein>
<keyword evidence="3" id="KW-1185">Reference proteome</keyword>
<dbReference type="Proteomes" id="UP000297452">
    <property type="component" value="Unassembled WGS sequence"/>
</dbReference>
<dbReference type="PANTHER" id="PTHR24148:SF73">
    <property type="entry name" value="HET DOMAIN PROTEIN (AFU_ORTHOLOGUE AFUA_8G01020)"/>
    <property type="match status" value="1"/>
</dbReference>
<comment type="caution">
    <text evidence="2">The sequence shown here is derived from an EMBL/GenBank/DDBJ whole genome shotgun (WGS) entry which is preliminary data.</text>
</comment>
<proteinExistence type="predicted"/>
<dbReference type="STRING" id="278944.A0A4Z1H4X5"/>
<dbReference type="EMBL" id="PQXJ01002692">
    <property type="protein sequence ID" value="TGO43539.1"/>
    <property type="molecule type" value="Genomic_DNA"/>
</dbReference>
<organism evidence="2 3">
    <name type="scientific">Botryotinia narcissicola</name>
    <dbReference type="NCBI Taxonomy" id="278944"/>
    <lineage>
        <taxon>Eukaryota</taxon>
        <taxon>Fungi</taxon>
        <taxon>Dikarya</taxon>
        <taxon>Ascomycota</taxon>
        <taxon>Pezizomycotina</taxon>
        <taxon>Leotiomycetes</taxon>
        <taxon>Helotiales</taxon>
        <taxon>Sclerotiniaceae</taxon>
        <taxon>Botryotinia</taxon>
    </lineage>
</organism>
<dbReference type="InterPro" id="IPR052895">
    <property type="entry name" value="HetReg/Transcr_Mod"/>
</dbReference>
<dbReference type="OrthoDB" id="2157530at2759"/>
<sequence>MIQLAGHDVQVTSNLFDALHRLRSDDGVTQNIWVDALCINQKDLEERSWQVQMMGRVYAAASRVIVWLGEPSLNFYAAEVGRLLEVFDEEKNSVIDDCTTGFQDLEDFSHEELRNTVPKHKGVRVFFENVWFSRIWVLQEVFNARKILVRCGDRAFSWSLVLKINENVRRTLSEPAPQYHKAMPPLFSGLFALTKPTQVPYYDTCSTISTRFGYTARAPTENILDLVVAGFSLEATDPRDKLFALLGFIDPKYHHLDVLRPNYEKDVAIIYRDFTRWWIASHRSLRILSAIHCSKGRTWQRLSAYSPSFRDSKRTSWSLWYDGMSAWGRATLGLSPSVEGPGASGNMELDTSLLLKSNDSSLLLKGIMLGIIHDIKPFPYGIAAFHDQDPSAPSTSYRDHYERVFDPLNQRAVFSSSSQGGLEVPFESRIPPADLVYDHISTHESYARQNGGALECHPRCFFTTVDEKSGLCPNAAKEGDCVVVLFGGTIPYVLRFAHDIESSNGLEDTFSEISTSNIRRRRAKFVGECFVDGYMNGESIQEKQDQIVEFELV</sequence>
<reference evidence="2 3" key="1">
    <citation type="submission" date="2017-12" db="EMBL/GenBank/DDBJ databases">
        <title>Comparative genomics of Botrytis spp.</title>
        <authorList>
            <person name="Valero-Jimenez C.A."/>
            <person name="Tapia P."/>
            <person name="Veloso J."/>
            <person name="Silva-Moreno E."/>
            <person name="Staats M."/>
            <person name="Valdes J.H."/>
            <person name="Van Kan J.A.L."/>
        </authorList>
    </citation>
    <scope>NUCLEOTIDE SEQUENCE [LARGE SCALE GENOMIC DNA]</scope>
    <source>
        <strain evidence="2 3">MUCL2120</strain>
    </source>
</reference>